<proteinExistence type="predicted"/>
<dbReference type="InterPro" id="IPR050219">
    <property type="entry name" value="DnaG_primase"/>
</dbReference>
<dbReference type="InterPro" id="IPR013264">
    <property type="entry name" value="DNAG_N"/>
</dbReference>
<gene>
    <name evidence="3" type="ORF">EV646_116109</name>
</gene>
<dbReference type="PROSITE" id="PS50880">
    <property type="entry name" value="TOPRIM"/>
    <property type="match status" value="1"/>
</dbReference>
<dbReference type="CDD" id="cd03364">
    <property type="entry name" value="TOPRIM_DnaG_primases"/>
    <property type="match status" value="1"/>
</dbReference>
<evidence type="ECO:0000256" key="1">
    <source>
        <dbReference type="SAM" id="MobiDB-lite"/>
    </source>
</evidence>
<dbReference type="GO" id="GO:0006269">
    <property type="term" value="P:DNA replication, synthesis of primer"/>
    <property type="evidence" value="ECO:0007669"/>
    <property type="project" value="TreeGrafter"/>
</dbReference>
<dbReference type="InterPro" id="IPR034151">
    <property type="entry name" value="TOPRIM_DnaG_bac"/>
</dbReference>
<comment type="caution">
    <text evidence="3">The sequence shown here is derived from an EMBL/GenBank/DDBJ whole genome shotgun (WGS) entry which is preliminary data.</text>
</comment>
<keyword evidence="4" id="KW-1185">Reference proteome</keyword>
<dbReference type="AlphaFoldDB" id="A0A4R2IC23"/>
<feature type="region of interest" description="Disordered" evidence="1">
    <location>
        <begin position="350"/>
        <end position="372"/>
    </location>
</feature>
<dbReference type="SMART" id="SM00493">
    <property type="entry name" value="TOPRIM"/>
    <property type="match status" value="1"/>
</dbReference>
<dbReference type="Gene3D" id="3.40.1360.10">
    <property type="match status" value="1"/>
</dbReference>
<name>A0A4R2IC23_9ACTN</name>
<protein>
    <submittedName>
        <fullName evidence="3">DNA primase catalytic core</fullName>
    </submittedName>
</protein>
<feature type="compositionally biased region" description="Low complexity" evidence="1">
    <location>
        <begin position="356"/>
        <end position="365"/>
    </location>
</feature>
<accession>A0A4R2IC23</accession>
<sequence length="372" mass="40511">MQIQIHRPGDRGCDVSEHAQLIRVHEVAATFYRRELINTPDGWAAQHLRDRKLDGVLAPGSPWRVGYAPDGWSRLVGYLRRQGFDDKVLLDAGLASPTRNGYLIDRFRDRIMFVACDIDLHLVGFVGRARGDRVRYLNTPTTAIYRKSHALVGLDAQRDRLASGAVPVIVEGVPDALAVGQLGANWAGVSVCGTAITRQQAQVVRRHATTDAVIVALDGDFAGKTGAVRSLDALSAVFDQVLVADLPATLDPASVFEKDPDRLLAALSAPRPLVDLAIEMELARWDRVRDHISGQVNAVRAVAPLVSRLPANRVASEIARLSRALRLDSDIVSREVLAAVGLRTEQRQVRRRASRSADAADAAADPDCSWSP</sequence>
<dbReference type="PANTHER" id="PTHR30313:SF2">
    <property type="entry name" value="DNA PRIMASE"/>
    <property type="match status" value="1"/>
</dbReference>
<dbReference type="EMBL" id="SLWR01000016">
    <property type="protein sequence ID" value="TCO41018.1"/>
    <property type="molecule type" value="Genomic_DNA"/>
</dbReference>
<feature type="domain" description="Toprim" evidence="2">
    <location>
        <begin position="165"/>
        <end position="249"/>
    </location>
</feature>
<dbReference type="Proteomes" id="UP000295573">
    <property type="component" value="Unassembled WGS sequence"/>
</dbReference>
<dbReference type="InterPro" id="IPR006171">
    <property type="entry name" value="TOPRIM_dom"/>
</dbReference>
<dbReference type="Gene3D" id="3.90.980.10">
    <property type="entry name" value="DNA primase, catalytic core, N-terminal domain"/>
    <property type="match status" value="1"/>
</dbReference>
<dbReference type="InterPro" id="IPR037068">
    <property type="entry name" value="DNA_primase_core_N_sf"/>
</dbReference>
<evidence type="ECO:0000259" key="2">
    <source>
        <dbReference type="PROSITE" id="PS50880"/>
    </source>
</evidence>
<evidence type="ECO:0000313" key="3">
    <source>
        <dbReference type="EMBL" id="TCO41018.1"/>
    </source>
</evidence>
<dbReference type="GO" id="GO:0005737">
    <property type="term" value="C:cytoplasm"/>
    <property type="evidence" value="ECO:0007669"/>
    <property type="project" value="TreeGrafter"/>
</dbReference>
<reference evidence="3 4" key="1">
    <citation type="journal article" date="2015" name="Stand. Genomic Sci.">
        <title>Genomic Encyclopedia of Bacterial and Archaeal Type Strains, Phase III: the genomes of soil and plant-associated and newly described type strains.</title>
        <authorList>
            <person name="Whitman W.B."/>
            <person name="Woyke T."/>
            <person name="Klenk H.P."/>
            <person name="Zhou Y."/>
            <person name="Lilburn T.G."/>
            <person name="Beck B.J."/>
            <person name="De Vos P."/>
            <person name="Vandamme P."/>
            <person name="Eisen J.A."/>
            <person name="Garrity G."/>
            <person name="Hugenholtz P."/>
            <person name="Kyrpides N.C."/>
        </authorList>
    </citation>
    <scope>NUCLEOTIDE SEQUENCE [LARGE SCALE GENOMIC DNA]</scope>
    <source>
        <strain evidence="3 4">VKM Ac-2541</strain>
    </source>
</reference>
<evidence type="ECO:0000313" key="4">
    <source>
        <dbReference type="Proteomes" id="UP000295573"/>
    </source>
</evidence>
<dbReference type="Pfam" id="PF08275">
    <property type="entry name" value="DNAG_N"/>
    <property type="match status" value="1"/>
</dbReference>
<dbReference type="PANTHER" id="PTHR30313">
    <property type="entry name" value="DNA PRIMASE"/>
    <property type="match status" value="1"/>
</dbReference>
<dbReference type="Pfam" id="PF13155">
    <property type="entry name" value="Toprim_2"/>
    <property type="match status" value="1"/>
</dbReference>
<dbReference type="RefSeq" id="WP_132156486.1">
    <property type="nucleotide sequence ID" value="NZ_SLWR01000016.1"/>
</dbReference>
<organism evidence="3 4">
    <name type="scientific">Kribbella antiqua</name>
    <dbReference type="NCBI Taxonomy" id="2512217"/>
    <lineage>
        <taxon>Bacteria</taxon>
        <taxon>Bacillati</taxon>
        <taxon>Actinomycetota</taxon>
        <taxon>Actinomycetes</taxon>
        <taxon>Propionibacteriales</taxon>
        <taxon>Kribbellaceae</taxon>
        <taxon>Kribbella</taxon>
    </lineage>
</organism>
<dbReference type="SUPFAM" id="SSF56731">
    <property type="entry name" value="DNA primase core"/>
    <property type="match status" value="1"/>
</dbReference>
<dbReference type="OrthoDB" id="4524286at2"/>